<dbReference type="SUPFAM" id="SSF109854">
    <property type="entry name" value="DinB/YfiT-like putative metalloenzymes"/>
    <property type="match status" value="1"/>
</dbReference>
<dbReference type="Pfam" id="PF12867">
    <property type="entry name" value="DinB_2"/>
    <property type="match status" value="1"/>
</dbReference>
<dbReference type="InterPro" id="IPR024775">
    <property type="entry name" value="DinB-like"/>
</dbReference>
<evidence type="ECO:0000313" key="2">
    <source>
        <dbReference type="EMBL" id="BBH87074.1"/>
    </source>
</evidence>
<reference evidence="2" key="1">
    <citation type="submission" date="2018-12" db="EMBL/GenBank/DDBJ databases">
        <title>Novel natural products biosynthetic potential of the class Ktedonobacteria.</title>
        <authorList>
            <person name="Zheng Y."/>
            <person name="Saitou A."/>
            <person name="Wang C.M."/>
            <person name="Toyoda A."/>
            <person name="Minakuchi Y."/>
            <person name="Sekiguchi Y."/>
            <person name="Ueda K."/>
            <person name="Takano H."/>
            <person name="Sakai Y."/>
            <person name="Yokota A."/>
            <person name="Yabe S."/>
        </authorList>
    </citation>
    <scope>NUCLEOTIDE SEQUENCE</scope>
    <source>
        <strain evidence="2">COM3</strain>
    </source>
</reference>
<dbReference type="Gene3D" id="1.20.120.450">
    <property type="entry name" value="dinb family like domain"/>
    <property type="match status" value="1"/>
</dbReference>
<dbReference type="EMBL" id="AP019376">
    <property type="protein sequence ID" value="BBH87074.1"/>
    <property type="molecule type" value="Genomic_DNA"/>
</dbReference>
<gene>
    <name evidence="2" type="ORF">KTC_18250</name>
</gene>
<protein>
    <recommendedName>
        <fullName evidence="1">DinB-like domain-containing protein</fullName>
    </recommendedName>
</protein>
<dbReference type="InterPro" id="IPR034660">
    <property type="entry name" value="DinB/YfiT-like"/>
</dbReference>
<proteinExistence type="predicted"/>
<organism evidence="2">
    <name type="scientific">Thermosporothrix sp. COM3</name>
    <dbReference type="NCBI Taxonomy" id="2490863"/>
    <lineage>
        <taxon>Bacteria</taxon>
        <taxon>Bacillati</taxon>
        <taxon>Chloroflexota</taxon>
        <taxon>Ktedonobacteria</taxon>
        <taxon>Ktedonobacterales</taxon>
        <taxon>Thermosporotrichaceae</taxon>
        <taxon>Thermosporothrix</taxon>
    </lineage>
</organism>
<name>A0A455SPP0_9CHLR</name>
<accession>A0A455SPP0</accession>
<sequence>MATIQERQALLQRYSQAYAEVQQALETFPRHSWHFKPAPHEWSIHEILIHLADAEVHGFIRIRTAIAEPGSPISVYDQDRYAERLYYHEQNTEEVLHLFRLLRQTTYQLLTLLPESAWSNTVQHPESGMLSLDDLLQTYTEHVLVHIEQMRKNVQLWREQEHA</sequence>
<feature type="domain" description="DinB-like" evidence="1">
    <location>
        <begin position="14"/>
        <end position="150"/>
    </location>
</feature>
<dbReference type="AlphaFoldDB" id="A0A455SPP0"/>
<evidence type="ECO:0000259" key="1">
    <source>
        <dbReference type="Pfam" id="PF12867"/>
    </source>
</evidence>